<dbReference type="EMBL" id="PFTZ01000029">
    <property type="protein sequence ID" value="PJB51765.1"/>
    <property type="molecule type" value="Genomic_DNA"/>
</dbReference>
<organism evidence="3 4">
    <name type="scientific">Candidatus Berkelbacteria bacterium CG_4_9_14_3_um_filter_39_23</name>
    <dbReference type="NCBI Taxonomy" id="1974508"/>
    <lineage>
        <taxon>Bacteria</taxon>
        <taxon>Candidatus Berkelbacteria</taxon>
    </lineage>
</organism>
<feature type="region of interest" description="Disordered" evidence="1">
    <location>
        <begin position="320"/>
        <end position="343"/>
    </location>
</feature>
<sequence>MKKTLFIFAFVLLLVAPSVVRAESTTLPTRWTFAKEWISYNVFTLKAESKIQLINGLSNQRTAEIKLAAEQNSADVVKNLTFRLENMIQKQNRIVEKKQLKNQTFNQIKENELSRQAELSNARQIATQAEIKEQIASTQGKIVQQTQTILQEKLGEDKASEFREQVVIRWRDPENKVAQNEEKPTRVYADGTSATGDNGVLIDGGQAKITDENGTMKIEYATGTGPQIVSGANTTTKWKIKQSDGTVIEDYFSANKVVIGQTSENSGNTVINTVEGQTTKTNQPQYIKGNGGTTAGQSIQTLETNTSTETVSGSVNVIENSNDNVGNGGNNNTNNSSAENVVE</sequence>
<protein>
    <recommendedName>
        <fullName evidence="5">DUF5667 domain-containing protein</fullName>
    </recommendedName>
</protein>
<evidence type="ECO:0000313" key="4">
    <source>
        <dbReference type="Proteomes" id="UP000229421"/>
    </source>
</evidence>
<feature type="signal peptide" evidence="2">
    <location>
        <begin position="1"/>
        <end position="22"/>
    </location>
</feature>
<accession>A0A2M8C683</accession>
<proteinExistence type="predicted"/>
<reference evidence="4" key="1">
    <citation type="submission" date="2017-09" db="EMBL/GenBank/DDBJ databases">
        <title>Depth-based differentiation of microbial function through sediment-hosted aquifers and enrichment of novel symbionts in the deep terrestrial subsurface.</title>
        <authorList>
            <person name="Probst A.J."/>
            <person name="Ladd B."/>
            <person name="Jarett J.K."/>
            <person name="Geller-Mcgrath D.E."/>
            <person name="Sieber C.M.K."/>
            <person name="Emerson J.B."/>
            <person name="Anantharaman K."/>
            <person name="Thomas B.C."/>
            <person name="Malmstrom R."/>
            <person name="Stieglmeier M."/>
            <person name="Klingl A."/>
            <person name="Woyke T."/>
            <person name="Ryan C.M."/>
            <person name="Banfield J.F."/>
        </authorList>
    </citation>
    <scope>NUCLEOTIDE SEQUENCE [LARGE SCALE GENOMIC DNA]</scope>
</reference>
<dbReference type="Proteomes" id="UP000229421">
    <property type="component" value="Unassembled WGS sequence"/>
</dbReference>
<comment type="caution">
    <text evidence="3">The sequence shown here is derived from an EMBL/GenBank/DDBJ whole genome shotgun (WGS) entry which is preliminary data.</text>
</comment>
<dbReference type="AlphaFoldDB" id="A0A2M8C683"/>
<evidence type="ECO:0000256" key="2">
    <source>
        <dbReference type="SAM" id="SignalP"/>
    </source>
</evidence>
<keyword evidence="2" id="KW-0732">Signal</keyword>
<evidence type="ECO:0008006" key="5">
    <source>
        <dbReference type="Google" id="ProtNLM"/>
    </source>
</evidence>
<evidence type="ECO:0000313" key="3">
    <source>
        <dbReference type="EMBL" id="PJB51765.1"/>
    </source>
</evidence>
<name>A0A2M8C683_9BACT</name>
<feature type="chain" id="PRO_5014637272" description="DUF5667 domain-containing protein" evidence="2">
    <location>
        <begin position="23"/>
        <end position="343"/>
    </location>
</feature>
<evidence type="ECO:0000256" key="1">
    <source>
        <dbReference type="SAM" id="MobiDB-lite"/>
    </source>
</evidence>
<gene>
    <name evidence="3" type="ORF">CO101_00845</name>
</gene>